<name>A0A7W9ZHX3_NOVIT</name>
<protein>
    <submittedName>
        <fullName evidence="2">Phage shock protein B</fullName>
    </submittedName>
</protein>
<dbReference type="InterPro" id="IPR009554">
    <property type="entry name" value="Phageshock_PspB"/>
</dbReference>
<dbReference type="Proteomes" id="UP000544872">
    <property type="component" value="Unassembled WGS sequence"/>
</dbReference>
<gene>
    <name evidence="2" type="ORF">FHS48_003236</name>
</gene>
<dbReference type="RefSeq" id="WP_184264893.1">
    <property type="nucleotide sequence ID" value="NZ_JACIIX010000013.1"/>
</dbReference>
<keyword evidence="1" id="KW-0472">Membrane</keyword>
<keyword evidence="1" id="KW-0812">Transmembrane</keyword>
<evidence type="ECO:0000313" key="2">
    <source>
        <dbReference type="EMBL" id="MBB6211793.1"/>
    </source>
</evidence>
<dbReference type="AlphaFoldDB" id="A0A7W9ZHX3"/>
<feature type="transmembrane region" description="Helical" evidence="1">
    <location>
        <begin position="6"/>
        <end position="22"/>
    </location>
</feature>
<dbReference type="Pfam" id="PF06667">
    <property type="entry name" value="PspB"/>
    <property type="match status" value="1"/>
</dbReference>
<evidence type="ECO:0000313" key="3">
    <source>
        <dbReference type="Proteomes" id="UP000544872"/>
    </source>
</evidence>
<reference evidence="2 3" key="1">
    <citation type="submission" date="2020-08" db="EMBL/GenBank/DDBJ databases">
        <title>Genomic Encyclopedia of Type Strains, Phase IV (KMG-IV): sequencing the most valuable type-strain genomes for metagenomic binning, comparative biology and taxonomic classification.</title>
        <authorList>
            <person name="Goeker M."/>
        </authorList>
    </citation>
    <scope>NUCLEOTIDE SEQUENCE [LARGE SCALE GENOMIC DNA]</scope>
    <source>
        <strain evidence="2 3">DSM 11590</strain>
    </source>
</reference>
<keyword evidence="3" id="KW-1185">Reference proteome</keyword>
<accession>A0A7W9ZHX3</accession>
<proteinExistence type="predicted"/>
<organism evidence="2 3">
    <name type="scientific">Novispirillum itersonii</name>
    <name type="common">Aquaspirillum itersonii</name>
    <dbReference type="NCBI Taxonomy" id="189"/>
    <lineage>
        <taxon>Bacteria</taxon>
        <taxon>Pseudomonadati</taxon>
        <taxon>Pseudomonadota</taxon>
        <taxon>Alphaproteobacteria</taxon>
        <taxon>Rhodospirillales</taxon>
        <taxon>Novispirillaceae</taxon>
        <taxon>Novispirillum</taxon>
    </lineage>
</organism>
<sequence>MLAFLKAPLIVFMAVVAPLWIIQHYRHKSKETARADAITDSDLARMAETASRLEDRITVLEQILDREAPGWRTR</sequence>
<dbReference type="GO" id="GO:0006355">
    <property type="term" value="P:regulation of DNA-templated transcription"/>
    <property type="evidence" value="ECO:0007669"/>
    <property type="project" value="InterPro"/>
</dbReference>
<comment type="caution">
    <text evidence="2">The sequence shown here is derived from an EMBL/GenBank/DDBJ whole genome shotgun (WGS) entry which is preliminary data.</text>
</comment>
<dbReference type="NCBIfam" id="TIGR02976">
    <property type="entry name" value="phageshock_pspB"/>
    <property type="match status" value="1"/>
</dbReference>
<evidence type="ECO:0000256" key="1">
    <source>
        <dbReference type="SAM" id="Phobius"/>
    </source>
</evidence>
<dbReference type="EMBL" id="JACIIX010000013">
    <property type="protein sequence ID" value="MBB6211793.1"/>
    <property type="molecule type" value="Genomic_DNA"/>
</dbReference>
<keyword evidence="1" id="KW-1133">Transmembrane helix</keyword>
<dbReference type="GO" id="GO:0009271">
    <property type="term" value="P:phage shock"/>
    <property type="evidence" value="ECO:0007669"/>
    <property type="project" value="InterPro"/>
</dbReference>